<comment type="caution">
    <text evidence="2">The sequence shown here is derived from an EMBL/GenBank/DDBJ whole genome shotgun (WGS) entry which is preliminary data.</text>
</comment>
<name>W2VRQ2_PHYNI</name>
<organism evidence="2 3">
    <name type="scientific">Phytophthora nicotianae CJ01A1</name>
    <dbReference type="NCBI Taxonomy" id="1317063"/>
    <lineage>
        <taxon>Eukaryota</taxon>
        <taxon>Sar</taxon>
        <taxon>Stramenopiles</taxon>
        <taxon>Oomycota</taxon>
        <taxon>Peronosporomycetes</taxon>
        <taxon>Peronosporales</taxon>
        <taxon>Peronosporaceae</taxon>
        <taxon>Phytophthora</taxon>
    </lineage>
</organism>
<proteinExistence type="predicted"/>
<evidence type="ECO:0000313" key="2">
    <source>
        <dbReference type="EMBL" id="ETP00896.1"/>
    </source>
</evidence>
<sequence length="117" mass="13101">MGGFASSSCLWEQHPNVAQPLRNDAFRLARLFRVTSTSQDKPIADDSIKSDDEVEREIGSFVSTLPSARHLLTEEKTSPGRDIQNDESQATLDDCKYKDGKTRSFLVGDPEQPWTKT</sequence>
<gene>
    <name evidence="2" type="ORF">F441_21769</name>
</gene>
<dbReference type="AlphaFoldDB" id="W2VRQ2"/>
<evidence type="ECO:0000256" key="1">
    <source>
        <dbReference type="SAM" id="MobiDB-lite"/>
    </source>
</evidence>
<reference evidence="2 3" key="1">
    <citation type="submission" date="2013-11" db="EMBL/GenBank/DDBJ databases">
        <title>The Genome Sequence of Phytophthora parasitica CJ01A1.</title>
        <authorList>
            <consortium name="The Broad Institute Genomics Platform"/>
            <person name="Russ C."/>
            <person name="Tyler B."/>
            <person name="Panabieres F."/>
            <person name="Shan W."/>
            <person name="Tripathy S."/>
            <person name="Grunwald N."/>
            <person name="Machado M."/>
            <person name="Johnson C.S."/>
            <person name="Walker B."/>
            <person name="Young S.K."/>
            <person name="Zeng Q."/>
            <person name="Gargeya S."/>
            <person name="Fitzgerald M."/>
            <person name="Haas B."/>
            <person name="Abouelleil A."/>
            <person name="Allen A.W."/>
            <person name="Alvarado L."/>
            <person name="Arachchi H.M."/>
            <person name="Berlin A.M."/>
            <person name="Chapman S.B."/>
            <person name="Gainer-Dewar J."/>
            <person name="Goldberg J."/>
            <person name="Griggs A."/>
            <person name="Gujja S."/>
            <person name="Hansen M."/>
            <person name="Howarth C."/>
            <person name="Imamovic A."/>
            <person name="Ireland A."/>
            <person name="Larimer J."/>
            <person name="McCowan C."/>
            <person name="Murphy C."/>
            <person name="Pearson M."/>
            <person name="Poon T.W."/>
            <person name="Priest M."/>
            <person name="Roberts A."/>
            <person name="Saif S."/>
            <person name="Shea T."/>
            <person name="Sisk P."/>
            <person name="Sykes S."/>
            <person name="Wortman J."/>
            <person name="Nusbaum C."/>
            <person name="Birren B."/>
        </authorList>
    </citation>
    <scope>NUCLEOTIDE SEQUENCE [LARGE SCALE GENOMIC DNA]</scope>
    <source>
        <strain evidence="2 3">CJ01A1</strain>
    </source>
</reference>
<dbReference type="Proteomes" id="UP000018958">
    <property type="component" value="Unassembled WGS sequence"/>
</dbReference>
<feature type="region of interest" description="Disordered" evidence="1">
    <location>
        <begin position="72"/>
        <end position="91"/>
    </location>
</feature>
<protein>
    <submittedName>
        <fullName evidence="2">Uncharacterized protein</fullName>
    </submittedName>
</protein>
<evidence type="ECO:0000313" key="3">
    <source>
        <dbReference type="Proteomes" id="UP000018958"/>
    </source>
</evidence>
<dbReference type="EMBL" id="ANIX01004334">
    <property type="protein sequence ID" value="ETP00896.1"/>
    <property type="molecule type" value="Genomic_DNA"/>
</dbReference>
<accession>W2VRQ2</accession>